<feature type="compositionally biased region" description="Polar residues" evidence="1">
    <location>
        <begin position="23"/>
        <end position="47"/>
    </location>
</feature>
<dbReference type="Proteomes" id="UP001620626">
    <property type="component" value="Unassembled WGS sequence"/>
</dbReference>
<accession>A0ABD2LKS9</accession>
<reference evidence="2 3" key="1">
    <citation type="submission" date="2024-10" db="EMBL/GenBank/DDBJ databases">
        <authorList>
            <person name="Kim D."/>
        </authorList>
    </citation>
    <scope>NUCLEOTIDE SEQUENCE [LARGE SCALE GENOMIC DNA]</scope>
    <source>
        <strain evidence="2">BH-2024</strain>
    </source>
</reference>
<feature type="region of interest" description="Disordered" evidence="1">
    <location>
        <begin position="11"/>
        <end position="75"/>
    </location>
</feature>
<comment type="caution">
    <text evidence="2">The sequence shown here is derived from an EMBL/GenBank/DDBJ whole genome shotgun (WGS) entry which is preliminary data.</text>
</comment>
<protein>
    <submittedName>
        <fullName evidence="2">Uncharacterized protein</fullName>
    </submittedName>
</protein>
<dbReference type="EMBL" id="JBICBT010000391">
    <property type="protein sequence ID" value="KAL3115255.1"/>
    <property type="molecule type" value="Genomic_DNA"/>
</dbReference>
<evidence type="ECO:0000256" key="1">
    <source>
        <dbReference type="SAM" id="MobiDB-lite"/>
    </source>
</evidence>
<sequence length="75" mass="8398">MALIYASAVNKRMHQLQKKRSMDITSPNNELLSQQMSTSISYSTRGRPSQREGVRYGASDQPRTVPEKAENGKAD</sequence>
<proteinExistence type="predicted"/>
<keyword evidence="3" id="KW-1185">Reference proteome</keyword>
<gene>
    <name evidence="2" type="ORF">niasHT_010885</name>
</gene>
<evidence type="ECO:0000313" key="2">
    <source>
        <dbReference type="EMBL" id="KAL3115255.1"/>
    </source>
</evidence>
<name>A0ABD2LKS9_9BILA</name>
<evidence type="ECO:0000313" key="3">
    <source>
        <dbReference type="Proteomes" id="UP001620626"/>
    </source>
</evidence>
<organism evidence="2 3">
    <name type="scientific">Heterodera trifolii</name>
    <dbReference type="NCBI Taxonomy" id="157864"/>
    <lineage>
        <taxon>Eukaryota</taxon>
        <taxon>Metazoa</taxon>
        <taxon>Ecdysozoa</taxon>
        <taxon>Nematoda</taxon>
        <taxon>Chromadorea</taxon>
        <taxon>Rhabditida</taxon>
        <taxon>Tylenchina</taxon>
        <taxon>Tylenchomorpha</taxon>
        <taxon>Tylenchoidea</taxon>
        <taxon>Heteroderidae</taxon>
        <taxon>Heteroderinae</taxon>
        <taxon>Heterodera</taxon>
    </lineage>
</organism>
<feature type="compositionally biased region" description="Basic and acidic residues" evidence="1">
    <location>
        <begin position="65"/>
        <end position="75"/>
    </location>
</feature>
<dbReference type="AlphaFoldDB" id="A0ABD2LKS9"/>